<protein>
    <recommendedName>
        <fullName evidence="7">Major facilitator superfamily (MFS) profile domain-containing protein</fullName>
    </recommendedName>
</protein>
<dbReference type="GO" id="GO:1990961">
    <property type="term" value="P:xenobiotic detoxification by transmembrane export across the plasma membrane"/>
    <property type="evidence" value="ECO:0007669"/>
    <property type="project" value="TreeGrafter"/>
</dbReference>
<gene>
    <name evidence="8" type="ORF">GCM10017044_28520</name>
</gene>
<dbReference type="RefSeq" id="WP_191254081.1">
    <property type="nucleotide sequence ID" value="NZ_BNCI01000002.1"/>
</dbReference>
<name>A0A919AYG2_9PROT</name>
<keyword evidence="3 6" id="KW-0812">Transmembrane</keyword>
<comment type="caution">
    <text evidence="8">The sequence shown here is derived from an EMBL/GenBank/DDBJ whole genome shotgun (WGS) entry which is preliminary data.</text>
</comment>
<dbReference type="GO" id="GO:0015385">
    <property type="term" value="F:sodium:proton antiporter activity"/>
    <property type="evidence" value="ECO:0007669"/>
    <property type="project" value="TreeGrafter"/>
</dbReference>
<organism evidence="8 9">
    <name type="scientific">Kordiimonas sediminis</name>
    <dbReference type="NCBI Taxonomy" id="1735581"/>
    <lineage>
        <taxon>Bacteria</taxon>
        <taxon>Pseudomonadati</taxon>
        <taxon>Pseudomonadota</taxon>
        <taxon>Alphaproteobacteria</taxon>
        <taxon>Kordiimonadales</taxon>
        <taxon>Kordiimonadaceae</taxon>
        <taxon>Kordiimonas</taxon>
    </lineage>
</organism>
<reference evidence="8" key="1">
    <citation type="journal article" date="2014" name="Int. J. Syst. Evol. Microbiol.">
        <title>Complete genome sequence of Corynebacterium casei LMG S-19264T (=DSM 44701T), isolated from a smear-ripened cheese.</title>
        <authorList>
            <consortium name="US DOE Joint Genome Institute (JGI-PGF)"/>
            <person name="Walter F."/>
            <person name="Albersmeier A."/>
            <person name="Kalinowski J."/>
            <person name="Ruckert C."/>
        </authorList>
    </citation>
    <scope>NUCLEOTIDE SEQUENCE</scope>
    <source>
        <strain evidence="8">KCTC 42590</strain>
    </source>
</reference>
<dbReference type="InterPro" id="IPR036259">
    <property type="entry name" value="MFS_trans_sf"/>
</dbReference>
<feature type="domain" description="Major facilitator superfamily (MFS) profile" evidence="7">
    <location>
        <begin position="3"/>
        <end position="141"/>
    </location>
</feature>
<proteinExistence type="predicted"/>
<reference evidence="8" key="2">
    <citation type="submission" date="2020-09" db="EMBL/GenBank/DDBJ databases">
        <authorList>
            <person name="Sun Q."/>
            <person name="Kim S."/>
        </authorList>
    </citation>
    <scope>NUCLEOTIDE SEQUENCE</scope>
    <source>
        <strain evidence="8">KCTC 42590</strain>
    </source>
</reference>
<evidence type="ECO:0000256" key="5">
    <source>
        <dbReference type="ARBA" id="ARBA00023136"/>
    </source>
</evidence>
<dbReference type="PANTHER" id="PTHR23502">
    <property type="entry name" value="MAJOR FACILITATOR SUPERFAMILY"/>
    <property type="match status" value="1"/>
</dbReference>
<evidence type="ECO:0000256" key="3">
    <source>
        <dbReference type="ARBA" id="ARBA00022692"/>
    </source>
</evidence>
<sequence length="141" mass="14911">MTMFRAALVLGLLSAVGPFAIDMYLPAMPAIAEDLRVDAAAVQLTLTVYFILFGIAQLFYGPWADQVGRKIPIYFGVGIFSVASIGCAWAPTLDWLVAFRALQGIGGAVPMVAAITLCALLSLIISIPTLRALQPASNKPA</sequence>
<feature type="transmembrane region" description="Helical" evidence="6">
    <location>
        <begin position="42"/>
        <end position="61"/>
    </location>
</feature>
<dbReference type="Gene3D" id="1.20.1720.10">
    <property type="entry name" value="Multidrug resistance protein D"/>
    <property type="match status" value="1"/>
</dbReference>
<dbReference type="GO" id="GO:0005886">
    <property type="term" value="C:plasma membrane"/>
    <property type="evidence" value="ECO:0007669"/>
    <property type="project" value="TreeGrafter"/>
</dbReference>
<evidence type="ECO:0000313" key="9">
    <source>
        <dbReference type="Proteomes" id="UP000630923"/>
    </source>
</evidence>
<evidence type="ECO:0000256" key="1">
    <source>
        <dbReference type="ARBA" id="ARBA00004141"/>
    </source>
</evidence>
<feature type="transmembrane region" description="Helical" evidence="6">
    <location>
        <begin position="111"/>
        <end position="133"/>
    </location>
</feature>
<evidence type="ECO:0000256" key="4">
    <source>
        <dbReference type="ARBA" id="ARBA00022989"/>
    </source>
</evidence>
<dbReference type="SUPFAM" id="SSF103473">
    <property type="entry name" value="MFS general substrate transporter"/>
    <property type="match status" value="1"/>
</dbReference>
<dbReference type="Pfam" id="PF07690">
    <property type="entry name" value="MFS_1"/>
    <property type="match status" value="1"/>
</dbReference>
<keyword evidence="2" id="KW-0813">Transport</keyword>
<dbReference type="PROSITE" id="PS50850">
    <property type="entry name" value="MFS"/>
    <property type="match status" value="1"/>
</dbReference>
<dbReference type="InterPro" id="IPR011701">
    <property type="entry name" value="MFS"/>
</dbReference>
<evidence type="ECO:0000256" key="2">
    <source>
        <dbReference type="ARBA" id="ARBA00022448"/>
    </source>
</evidence>
<dbReference type="AlphaFoldDB" id="A0A919AYG2"/>
<feature type="transmembrane region" description="Helical" evidence="6">
    <location>
        <begin position="73"/>
        <end position="91"/>
    </location>
</feature>
<keyword evidence="4 6" id="KW-1133">Transmembrane helix</keyword>
<comment type="subcellular location">
    <subcellularLocation>
        <location evidence="1">Membrane</location>
        <topology evidence="1">Multi-pass membrane protein</topology>
    </subcellularLocation>
</comment>
<keyword evidence="5 6" id="KW-0472">Membrane</keyword>
<evidence type="ECO:0000256" key="6">
    <source>
        <dbReference type="SAM" id="Phobius"/>
    </source>
</evidence>
<dbReference type="EMBL" id="BNCI01000002">
    <property type="protein sequence ID" value="GHF31308.1"/>
    <property type="molecule type" value="Genomic_DNA"/>
</dbReference>
<accession>A0A919AYG2</accession>
<dbReference type="PANTHER" id="PTHR23502:SF132">
    <property type="entry name" value="POLYAMINE TRANSPORTER 2-RELATED"/>
    <property type="match status" value="1"/>
</dbReference>
<keyword evidence="9" id="KW-1185">Reference proteome</keyword>
<evidence type="ECO:0000259" key="7">
    <source>
        <dbReference type="PROSITE" id="PS50850"/>
    </source>
</evidence>
<evidence type="ECO:0000313" key="8">
    <source>
        <dbReference type="EMBL" id="GHF31308.1"/>
    </source>
</evidence>
<dbReference type="InterPro" id="IPR020846">
    <property type="entry name" value="MFS_dom"/>
</dbReference>
<dbReference type="Proteomes" id="UP000630923">
    <property type="component" value="Unassembled WGS sequence"/>
</dbReference>